<accession>A0A6M4GSM4</accession>
<dbReference type="Gene3D" id="3.40.190.150">
    <property type="entry name" value="Bordetella uptake gene, domain 1"/>
    <property type="match status" value="1"/>
</dbReference>
<dbReference type="CDD" id="cd07012">
    <property type="entry name" value="PBP2_Bug_TTT"/>
    <property type="match status" value="1"/>
</dbReference>
<dbReference type="EMBL" id="CP053069">
    <property type="protein sequence ID" value="QJR09838.1"/>
    <property type="molecule type" value="Genomic_DNA"/>
</dbReference>
<reference evidence="3 4" key="1">
    <citation type="submission" date="2020-04" db="EMBL/GenBank/DDBJ databases">
        <title>Usitatibacter rugosus gen. nov., sp. nov. and Usitatibacter palustris sp. nov., novel members of Usitatibacteraceae fam. nov. within the order Nitrosomonadales isolated from soil.</title>
        <authorList>
            <person name="Huber K.J."/>
            <person name="Neumann-Schaal M."/>
            <person name="Geppert A."/>
            <person name="Luckner M."/>
            <person name="Wanner G."/>
            <person name="Overmann J."/>
        </authorList>
    </citation>
    <scope>NUCLEOTIDE SEQUENCE [LARGE SCALE GENOMIC DNA]</scope>
    <source>
        <strain evidence="3 4">0125_3</strain>
    </source>
</reference>
<dbReference type="KEGG" id="uru:DSM104443_00888"/>
<dbReference type="Pfam" id="PF03401">
    <property type="entry name" value="TctC"/>
    <property type="match status" value="1"/>
</dbReference>
<protein>
    <recommendedName>
        <fullName evidence="5">Tripartite-type tricarboxylate transporter receptor subunit TctC</fullName>
    </recommendedName>
</protein>
<dbReference type="InterPro" id="IPR042100">
    <property type="entry name" value="Bug_dom1"/>
</dbReference>
<comment type="similarity">
    <text evidence="1">Belongs to the UPF0065 (bug) family.</text>
</comment>
<sequence>MMFRILGLVASLFICSAQSAWPEKPIKVLIGYAPGGSTDVVGRLIAPHLQQKLGQPIVIENKPGGAGDFAAEMMLQQPADGYTLMLTTVAVHAINPGLYKSQKFHPIADFTPVALVCSYPMILIGSPQTTFKTMAELKDLAAKQPTFYSSSGVGSPGHLSGELLVRGINANITHVPYKGGSPSVLAVMSGEAQLNFATLPAVTPQIRGNKVRAIGLASKERNPAVPDVPTMIELGLPEFDVGTWTGFVGPKGLPQEVVTKLNAAVAAVLADPVVRQRLVDEGAEIRTMSPADFGAFMRAENVRWVKVVRDAGITPQ</sequence>
<keyword evidence="4" id="KW-1185">Reference proteome</keyword>
<evidence type="ECO:0000313" key="4">
    <source>
        <dbReference type="Proteomes" id="UP000501534"/>
    </source>
</evidence>
<dbReference type="AlphaFoldDB" id="A0A6M4GSM4"/>
<evidence type="ECO:0000256" key="1">
    <source>
        <dbReference type="ARBA" id="ARBA00006987"/>
    </source>
</evidence>
<gene>
    <name evidence="3" type="ORF">DSM104443_00888</name>
</gene>
<evidence type="ECO:0008006" key="5">
    <source>
        <dbReference type="Google" id="ProtNLM"/>
    </source>
</evidence>
<dbReference type="PIRSF" id="PIRSF017082">
    <property type="entry name" value="YflP"/>
    <property type="match status" value="1"/>
</dbReference>
<dbReference type="PANTHER" id="PTHR42928">
    <property type="entry name" value="TRICARBOXYLATE-BINDING PROTEIN"/>
    <property type="match status" value="1"/>
</dbReference>
<dbReference type="SUPFAM" id="SSF53850">
    <property type="entry name" value="Periplasmic binding protein-like II"/>
    <property type="match status" value="1"/>
</dbReference>
<evidence type="ECO:0000256" key="2">
    <source>
        <dbReference type="SAM" id="SignalP"/>
    </source>
</evidence>
<keyword evidence="2" id="KW-0732">Signal</keyword>
<feature type="signal peptide" evidence="2">
    <location>
        <begin position="1"/>
        <end position="20"/>
    </location>
</feature>
<feature type="chain" id="PRO_5026828365" description="Tripartite-type tricarboxylate transporter receptor subunit TctC" evidence="2">
    <location>
        <begin position="21"/>
        <end position="316"/>
    </location>
</feature>
<dbReference type="PANTHER" id="PTHR42928:SF5">
    <property type="entry name" value="BLR1237 PROTEIN"/>
    <property type="match status" value="1"/>
</dbReference>
<evidence type="ECO:0000313" key="3">
    <source>
        <dbReference type="EMBL" id="QJR09838.1"/>
    </source>
</evidence>
<dbReference type="Proteomes" id="UP000501534">
    <property type="component" value="Chromosome"/>
</dbReference>
<organism evidence="3 4">
    <name type="scientific">Usitatibacter rugosus</name>
    <dbReference type="NCBI Taxonomy" id="2732067"/>
    <lineage>
        <taxon>Bacteria</taxon>
        <taxon>Pseudomonadati</taxon>
        <taxon>Pseudomonadota</taxon>
        <taxon>Betaproteobacteria</taxon>
        <taxon>Nitrosomonadales</taxon>
        <taxon>Usitatibacteraceae</taxon>
        <taxon>Usitatibacter</taxon>
    </lineage>
</organism>
<name>A0A6M4GSM4_9PROT</name>
<proteinExistence type="inferred from homology"/>
<dbReference type="InterPro" id="IPR005064">
    <property type="entry name" value="BUG"/>
</dbReference>
<dbReference type="Gene3D" id="3.40.190.10">
    <property type="entry name" value="Periplasmic binding protein-like II"/>
    <property type="match status" value="1"/>
</dbReference>